<dbReference type="Pfam" id="PF12837">
    <property type="entry name" value="Fer4_6"/>
    <property type="match status" value="1"/>
</dbReference>
<evidence type="ECO:0000256" key="1">
    <source>
        <dbReference type="ARBA" id="ARBA00022485"/>
    </source>
</evidence>
<dbReference type="Gene3D" id="3.30.70.20">
    <property type="match status" value="1"/>
</dbReference>
<dbReference type="EMBL" id="JACHEX010000006">
    <property type="protein sequence ID" value="MBB6063349.1"/>
    <property type="molecule type" value="Genomic_DNA"/>
</dbReference>
<comment type="caution">
    <text evidence="6">The sequence shown here is derived from an EMBL/GenBank/DDBJ whole genome shotgun (WGS) entry which is preliminary data.</text>
</comment>
<sequence>MSTPENAPVIGKDALERPVKDLSVIPWWGVKRTEIEWYPTIDHDKCAGCGLCFVTCGRRVFDFDKELSKPIVKYKYNCLVGCQTCSNICPTNAITFPDPSEMKKLVAKHNVVKKSFEIISPIIECKQNLPEEETQSDFNK</sequence>
<dbReference type="InterPro" id="IPR017896">
    <property type="entry name" value="4Fe4S_Fe-S-bd"/>
</dbReference>
<dbReference type="Proteomes" id="UP000555828">
    <property type="component" value="Unassembled WGS sequence"/>
</dbReference>
<evidence type="ECO:0000256" key="4">
    <source>
        <dbReference type="ARBA" id="ARBA00023014"/>
    </source>
</evidence>
<evidence type="ECO:0000313" key="7">
    <source>
        <dbReference type="Proteomes" id="UP000555828"/>
    </source>
</evidence>
<proteinExistence type="predicted"/>
<keyword evidence="7" id="KW-1185">Reference proteome</keyword>
<feature type="domain" description="4Fe-4S ferredoxin-type" evidence="5">
    <location>
        <begin position="68"/>
        <end position="99"/>
    </location>
</feature>
<keyword evidence="2" id="KW-0479">Metal-binding</keyword>
<keyword evidence="1" id="KW-0004">4Fe-4S</keyword>
<dbReference type="SUPFAM" id="SSF54862">
    <property type="entry name" value="4Fe-4S ferredoxins"/>
    <property type="match status" value="1"/>
</dbReference>
<dbReference type="GO" id="GO:0046872">
    <property type="term" value="F:metal ion binding"/>
    <property type="evidence" value="ECO:0007669"/>
    <property type="project" value="UniProtKB-KW"/>
</dbReference>
<dbReference type="RefSeq" id="WP_184619931.1">
    <property type="nucleotide sequence ID" value="NZ_JACHEX010000006.1"/>
</dbReference>
<dbReference type="PROSITE" id="PS51379">
    <property type="entry name" value="4FE4S_FER_2"/>
    <property type="match status" value="2"/>
</dbReference>
<gene>
    <name evidence="6" type="ORF">HNP65_001819</name>
</gene>
<dbReference type="AlphaFoldDB" id="A0A841GTN9"/>
<evidence type="ECO:0000259" key="5">
    <source>
        <dbReference type="PROSITE" id="PS51379"/>
    </source>
</evidence>
<evidence type="ECO:0000256" key="2">
    <source>
        <dbReference type="ARBA" id="ARBA00022723"/>
    </source>
</evidence>
<protein>
    <submittedName>
        <fullName evidence="6">NAD-dependent dihydropyrimidine dehydrogenase PreA subunit</fullName>
    </submittedName>
</protein>
<reference evidence="6 7" key="1">
    <citation type="submission" date="2020-08" db="EMBL/GenBank/DDBJ databases">
        <title>Genomic Encyclopedia of Type Strains, Phase IV (KMG-IV): sequencing the most valuable type-strain genomes for metagenomic binning, comparative biology and taxonomic classification.</title>
        <authorList>
            <person name="Goeker M."/>
        </authorList>
    </citation>
    <scope>NUCLEOTIDE SEQUENCE [LARGE SCALE GENOMIC DNA]</scope>
    <source>
        <strain evidence="6 7">DSM 13481</strain>
    </source>
</reference>
<dbReference type="GO" id="GO:0051539">
    <property type="term" value="F:4 iron, 4 sulfur cluster binding"/>
    <property type="evidence" value="ECO:0007669"/>
    <property type="project" value="UniProtKB-KW"/>
</dbReference>
<feature type="domain" description="4Fe-4S ferredoxin-type" evidence="5">
    <location>
        <begin position="37"/>
        <end position="66"/>
    </location>
</feature>
<dbReference type="PANTHER" id="PTHR43687:SF2">
    <property type="entry name" value="FERREDOXIN 3"/>
    <property type="match status" value="1"/>
</dbReference>
<keyword evidence="3" id="KW-0408">Iron</keyword>
<keyword evidence="4" id="KW-0411">Iron-sulfur</keyword>
<organism evidence="6 7">
    <name type="scientific">Thermosipho japonicus</name>
    <dbReference type="NCBI Taxonomy" id="90323"/>
    <lineage>
        <taxon>Bacteria</taxon>
        <taxon>Thermotogati</taxon>
        <taxon>Thermotogota</taxon>
        <taxon>Thermotogae</taxon>
        <taxon>Thermotogales</taxon>
        <taxon>Fervidobacteriaceae</taxon>
        <taxon>Thermosipho</taxon>
    </lineage>
</organism>
<dbReference type="InterPro" id="IPR050572">
    <property type="entry name" value="Fe-S_Ferredoxin"/>
</dbReference>
<accession>A0A841GTN9</accession>
<name>A0A841GTN9_9BACT</name>
<dbReference type="PANTHER" id="PTHR43687">
    <property type="entry name" value="ADENYLYLSULFATE REDUCTASE, BETA SUBUNIT"/>
    <property type="match status" value="1"/>
</dbReference>
<evidence type="ECO:0000256" key="3">
    <source>
        <dbReference type="ARBA" id="ARBA00023004"/>
    </source>
</evidence>
<evidence type="ECO:0000313" key="6">
    <source>
        <dbReference type="EMBL" id="MBB6063349.1"/>
    </source>
</evidence>